<dbReference type="RefSeq" id="WP_172512597.1">
    <property type="nucleotide sequence ID" value="NZ_CP032549.1"/>
</dbReference>
<keyword evidence="4" id="KW-1185">Reference proteome</keyword>
<dbReference type="EMBL" id="CP032549">
    <property type="protein sequence ID" value="QIV88197.1"/>
    <property type="molecule type" value="Genomic_DNA"/>
</dbReference>
<dbReference type="InterPro" id="IPR001509">
    <property type="entry name" value="Epimerase_deHydtase"/>
</dbReference>
<evidence type="ECO:0000256" key="1">
    <source>
        <dbReference type="SAM" id="MobiDB-lite"/>
    </source>
</evidence>
<dbReference type="Proteomes" id="UP000502331">
    <property type="component" value="Chromosome"/>
</dbReference>
<organism evidence="3 4">
    <name type="scientific">Glutamicibacter mishrai</name>
    <dbReference type="NCBI Taxonomy" id="1775880"/>
    <lineage>
        <taxon>Bacteria</taxon>
        <taxon>Bacillati</taxon>
        <taxon>Actinomycetota</taxon>
        <taxon>Actinomycetes</taxon>
        <taxon>Micrococcales</taxon>
        <taxon>Micrococcaceae</taxon>
        <taxon>Glutamicibacter</taxon>
    </lineage>
</organism>
<dbReference type="PANTHER" id="PTHR48079">
    <property type="entry name" value="PROTEIN YEEZ"/>
    <property type="match status" value="1"/>
</dbReference>
<accession>A0A6H0SQE2</accession>
<sequence>MEKILVLGGTGWLGREITRQLLAAGKDVTCLARGHSGDAVPGAKAIYADRTQPDAYAAVQHVPWDDVIELSYHPQVVAGALDALSGNAKHWILISSISVYSNLEQPGEAEDAEVYDPVDLSHYGHAKVAALRASTQALANRLLIARPGLIAGPGDGSDRFSYWVTAMARAGNERILIPDPEARYVQVIDVRDIAAWIVEASSRRLTGTCNVVGTAYPFAQFLRSAAKAVGYSGQMVIADDDWLVQRGVSYWAGPRSLPLWIPIDDIGSRQRSNKKYRETGGGERSLDRPRRSGLSRAEECELLADLDSGRSL</sequence>
<dbReference type="Gene3D" id="3.40.50.720">
    <property type="entry name" value="NAD(P)-binding Rossmann-like Domain"/>
    <property type="match status" value="1"/>
</dbReference>
<dbReference type="GO" id="GO:0005737">
    <property type="term" value="C:cytoplasm"/>
    <property type="evidence" value="ECO:0007669"/>
    <property type="project" value="TreeGrafter"/>
</dbReference>
<feature type="region of interest" description="Disordered" evidence="1">
    <location>
        <begin position="271"/>
        <end position="295"/>
    </location>
</feature>
<evidence type="ECO:0000313" key="3">
    <source>
        <dbReference type="EMBL" id="QIV88197.1"/>
    </source>
</evidence>
<protein>
    <submittedName>
        <fullName evidence="3">NAD-dependent epimerase/dehydratase family protein</fullName>
    </submittedName>
</protein>
<dbReference type="PANTHER" id="PTHR48079:SF6">
    <property type="entry name" value="NAD(P)-BINDING DOMAIN-CONTAINING PROTEIN-RELATED"/>
    <property type="match status" value="1"/>
</dbReference>
<proteinExistence type="predicted"/>
<dbReference type="InterPro" id="IPR051783">
    <property type="entry name" value="NAD(P)-dependent_oxidoreduct"/>
</dbReference>
<evidence type="ECO:0000313" key="4">
    <source>
        <dbReference type="Proteomes" id="UP000502331"/>
    </source>
</evidence>
<dbReference type="AlphaFoldDB" id="A0A6H0SQE2"/>
<gene>
    <name evidence="3" type="ORF">D3791_14425</name>
</gene>
<name>A0A6H0SQE2_9MICC</name>
<dbReference type="SUPFAM" id="SSF51735">
    <property type="entry name" value="NAD(P)-binding Rossmann-fold domains"/>
    <property type="match status" value="1"/>
</dbReference>
<dbReference type="Pfam" id="PF01370">
    <property type="entry name" value="Epimerase"/>
    <property type="match status" value="1"/>
</dbReference>
<feature type="domain" description="NAD-dependent epimerase/dehydratase" evidence="2">
    <location>
        <begin position="4"/>
        <end position="201"/>
    </location>
</feature>
<feature type="compositionally biased region" description="Basic and acidic residues" evidence="1">
    <location>
        <begin position="275"/>
        <end position="290"/>
    </location>
</feature>
<dbReference type="GO" id="GO:0004029">
    <property type="term" value="F:aldehyde dehydrogenase (NAD+) activity"/>
    <property type="evidence" value="ECO:0007669"/>
    <property type="project" value="TreeGrafter"/>
</dbReference>
<evidence type="ECO:0000259" key="2">
    <source>
        <dbReference type="Pfam" id="PF01370"/>
    </source>
</evidence>
<reference evidence="3 4" key="1">
    <citation type="submission" date="2018-09" db="EMBL/GenBank/DDBJ databases">
        <title>Glutamicibacter mishrai S5-52T (LMG 29155T = KCTC 39846T).</title>
        <authorList>
            <person name="Das S.K."/>
        </authorList>
    </citation>
    <scope>NUCLEOTIDE SEQUENCE [LARGE SCALE GENOMIC DNA]</scope>
    <source>
        <strain evidence="3 4">S5-52</strain>
    </source>
</reference>
<dbReference type="InterPro" id="IPR036291">
    <property type="entry name" value="NAD(P)-bd_dom_sf"/>
</dbReference>